<dbReference type="PANTHER" id="PTHR30250:SF10">
    <property type="entry name" value="LIPOPOLYSACCHARIDE BIOSYNTHESIS PROTEIN WZXC"/>
    <property type="match status" value="1"/>
</dbReference>
<dbReference type="Proteomes" id="UP000199184">
    <property type="component" value="Unassembled WGS sequence"/>
</dbReference>
<keyword evidence="5 7" id="KW-1133">Transmembrane helix</keyword>
<sequence>MNSVQRSILFSAADRYGSLALFFVATAVLSRLLSPAEFGVYAVVSAVTAVIGASFQEFAGGNYLIQKRELSAESVRSAFTITFGISAAIAVLLYVLAGALSDLFAEANLKTGIEVSALNFLLVPFSGTISALLRRDMKFGTLAICNFAAGAAVALVSIGLAMTGFSYMAPVWGALAGNVTLTLALLAHHRDFGALRPSLVEYREVVGFGLYSSGISVINVFYNLAPQLFLARILDFASVGLYSRAVNLTQVFDKLVTQVLTPVIMPAIVARRRAGEDLNAVYLDSIELLSAMHWPFLIFVAIMARPIIAIWLGETWLEVVPLVRLLCIANLAFFAACLSYPILIAVGSVREALISSLISLPPSLLLILGASFFGVQAVAASALLTLPFQAAVAIYFIGRHLHFGPMDVLRALTRSGLVTAAATFGVASCAALTEAGMLTSLAGLVLGACAAALCWSLGLILTGHPLLHHVHLAAVSLARAAPRLRPSRSAL</sequence>
<evidence type="ECO:0000256" key="3">
    <source>
        <dbReference type="ARBA" id="ARBA00022475"/>
    </source>
</evidence>
<evidence type="ECO:0000256" key="5">
    <source>
        <dbReference type="ARBA" id="ARBA00022989"/>
    </source>
</evidence>
<feature type="transmembrane region" description="Helical" evidence="7">
    <location>
        <begin position="325"/>
        <end position="344"/>
    </location>
</feature>
<dbReference type="PANTHER" id="PTHR30250">
    <property type="entry name" value="PST FAMILY PREDICTED COLANIC ACID TRANSPORTER"/>
    <property type="match status" value="1"/>
</dbReference>
<organism evidence="8 9">
    <name type="scientific">Bradyrhizobium shewense</name>
    <dbReference type="NCBI Taxonomy" id="1761772"/>
    <lineage>
        <taxon>Bacteria</taxon>
        <taxon>Pseudomonadati</taxon>
        <taxon>Pseudomonadota</taxon>
        <taxon>Alphaproteobacteria</taxon>
        <taxon>Hyphomicrobiales</taxon>
        <taxon>Nitrobacteraceae</taxon>
        <taxon>Bradyrhizobium</taxon>
    </lineage>
</organism>
<keyword evidence="6 7" id="KW-0472">Membrane</keyword>
<evidence type="ECO:0000313" key="9">
    <source>
        <dbReference type="Proteomes" id="UP000199184"/>
    </source>
</evidence>
<feature type="transmembrane region" description="Helical" evidence="7">
    <location>
        <begin position="292"/>
        <end position="313"/>
    </location>
</feature>
<feature type="transmembrane region" description="Helical" evidence="7">
    <location>
        <begin position="40"/>
        <end position="65"/>
    </location>
</feature>
<evidence type="ECO:0000256" key="1">
    <source>
        <dbReference type="ARBA" id="ARBA00004651"/>
    </source>
</evidence>
<keyword evidence="4 7" id="KW-0812">Transmembrane</keyword>
<evidence type="ECO:0000256" key="4">
    <source>
        <dbReference type="ARBA" id="ARBA00022692"/>
    </source>
</evidence>
<evidence type="ECO:0000313" key="8">
    <source>
        <dbReference type="EMBL" id="SCB08427.1"/>
    </source>
</evidence>
<evidence type="ECO:0000256" key="7">
    <source>
        <dbReference type="SAM" id="Phobius"/>
    </source>
</evidence>
<feature type="transmembrane region" description="Helical" evidence="7">
    <location>
        <begin position="140"/>
        <end position="161"/>
    </location>
</feature>
<gene>
    <name evidence="8" type="ORF">GA0061098_1001138</name>
</gene>
<keyword evidence="9" id="KW-1185">Reference proteome</keyword>
<feature type="transmembrane region" description="Helical" evidence="7">
    <location>
        <begin position="441"/>
        <end position="461"/>
    </location>
</feature>
<feature type="transmembrane region" description="Helical" evidence="7">
    <location>
        <begin position="417"/>
        <end position="435"/>
    </location>
</feature>
<feature type="transmembrane region" description="Helical" evidence="7">
    <location>
        <begin position="117"/>
        <end position="133"/>
    </location>
</feature>
<comment type="subcellular location">
    <subcellularLocation>
        <location evidence="1">Cell membrane</location>
        <topology evidence="1">Multi-pass membrane protein</topology>
    </subcellularLocation>
</comment>
<dbReference type="EMBL" id="FMAI01000001">
    <property type="protein sequence ID" value="SCB08427.1"/>
    <property type="molecule type" value="Genomic_DNA"/>
</dbReference>
<accession>A0A1C3TYX2</accession>
<feature type="transmembrane region" description="Helical" evidence="7">
    <location>
        <begin position="77"/>
        <end position="97"/>
    </location>
</feature>
<proteinExistence type="inferred from homology"/>
<evidence type="ECO:0000256" key="2">
    <source>
        <dbReference type="ARBA" id="ARBA00007430"/>
    </source>
</evidence>
<protein>
    <submittedName>
        <fullName evidence="8">Membrane protein involved in the export of O-antigen and teichoic acid</fullName>
    </submittedName>
</protein>
<dbReference type="AlphaFoldDB" id="A0A1C3TYX2"/>
<feature type="transmembrane region" description="Helical" evidence="7">
    <location>
        <begin position="208"/>
        <end position="225"/>
    </location>
</feature>
<dbReference type="RefSeq" id="WP_091952396.1">
    <property type="nucleotide sequence ID" value="NZ_FMAI01000001.1"/>
</dbReference>
<feature type="transmembrane region" description="Helical" evidence="7">
    <location>
        <begin position="16"/>
        <end position="34"/>
    </location>
</feature>
<reference evidence="9" key="1">
    <citation type="submission" date="2016-08" db="EMBL/GenBank/DDBJ databases">
        <authorList>
            <person name="Varghese N."/>
            <person name="Submissions Spin"/>
        </authorList>
    </citation>
    <scope>NUCLEOTIDE SEQUENCE [LARGE SCALE GENOMIC DNA]</scope>
    <source>
        <strain evidence="9">ERR11</strain>
    </source>
</reference>
<dbReference type="Pfam" id="PF13440">
    <property type="entry name" value="Polysacc_synt_3"/>
    <property type="match status" value="1"/>
</dbReference>
<dbReference type="InterPro" id="IPR050833">
    <property type="entry name" value="Poly_Biosynth_Transport"/>
</dbReference>
<dbReference type="GO" id="GO:0005886">
    <property type="term" value="C:plasma membrane"/>
    <property type="evidence" value="ECO:0007669"/>
    <property type="project" value="UniProtKB-SubCell"/>
</dbReference>
<keyword evidence="3" id="KW-1003">Cell membrane</keyword>
<feature type="transmembrane region" description="Helical" evidence="7">
    <location>
        <begin position="364"/>
        <end position="397"/>
    </location>
</feature>
<evidence type="ECO:0000256" key="6">
    <source>
        <dbReference type="ARBA" id="ARBA00023136"/>
    </source>
</evidence>
<comment type="similarity">
    <text evidence="2">Belongs to the polysaccharide synthase family.</text>
</comment>
<name>A0A1C3TYX2_9BRAD</name>
<feature type="transmembrane region" description="Helical" evidence="7">
    <location>
        <begin position="167"/>
        <end position="187"/>
    </location>
</feature>